<dbReference type="CDD" id="cd06260">
    <property type="entry name" value="DUF820-like"/>
    <property type="match status" value="1"/>
</dbReference>
<gene>
    <name evidence="2" type="ORF">H6G05_17390</name>
</gene>
<dbReference type="PANTHER" id="PTHR33352">
    <property type="entry name" value="SLR1095 PROTEIN"/>
    <property type="match status" value="1"/>
</dbReference>
<protein>
    <submittedName>
        <fullName evidence="2">Uma2 family endonuclease</fullName>
    </submittedName>
</protein>
<keyword evidence="2" id="KW-0255">Endonuclease</keyword>
<keyword evidence="2" id="KW-0540">Nuclease</keyword>
<dbReference type="PANTHER" id="PTHR33352:SF3">
    <property type="entry name" value="SLR1612 PROTEIN"/>
    <property type="match status" value="1"/>
</dbReference>
<dbReference type="Pfam" id="PF05685">
    <property type="entry name" value="Uma2"/>
    <property type="match status" value="1"/>
</dbReference>
<dbReference type="Gene3D" id="3.90.1570.10">
    <property type="entry name" value="tt1808, chain A"/>
    <property type="match status" value="1"/>
</dbReference>
<proteinExistence type="predicted"/>
<dbReference type="RefSeq" id="WP_190579773.1">
    <property type="nucleotide sequence ID" value="NZ_CAWPQU010000026.1"/>
</dbReference>
<comment type="caution">
    <text evidence="2">The sequence shown here is derived from an EMBL/GenBank/DDBJ whole genome shotgun (WGS) entry which is preliminary data.</text>
</comment>
<dbReference type="InterPro" id="IPR008538">
    <property type="entry name" value="Uma2"/>
</dbReference>
<dbReference type="InterPro" id="IPR012296">
    <property type="entry name" value="Nuclease_put_TT1808"/>
</dbReference>
<evidence type="ECO:0000313" key="3">
    <source>
        <dbReference type="Proteomes" id="UP000618445"/>
    </source>
</evidence>
<name>A0ABR8CER9_9CYAN</name>
<evidence type="ECO:0000259" key="1">
    <source>
        <dbReference type="Pfam" id="PF05685"/>
    </source>
</evidence>
<accession>A0ABR8CER9</accession>
<sequence>MVLLTVNPPSVSENLVSEIDEELIDEIKCPPTDLESDEPELESDLHREQIDLLIRLLKYYWRDRQDVYITGNLTVYFNEQQLKNRDFRGPDVFVVMDAEKRDRKSWVLWGEGGKYPNLVIELLSSSTAKVDRGKKKQLYQDVWRLPNYFWFDPYSLEFAGFKLVDGKYEAIPPTDSGLLWSDQLELYLGIQESQLRWFNADGEIVPLPEEQERLAKEQAIQRAERLEEILRSQGIDPNQ</sequence>
<reference evidence="2 3" key="1">
    <citation type="journal article" date="2020" name="ISME J.">
        <title>Comparative genomics reveals insights into cyanobacterial evolution and habitat adaptation.</title>
        <authorList>
            <person name="Chen M.Y."/>
            <person name="Teng W.K."/>
            <person name="Zhao L."/>
            <person name="Hu C.X."/>
            <person name="Zhou Y.K."/>
            <person name="Han B.P."/>
            <person name="Song L.R."/>
            <person name="Shu W.S."/>
        </authorList>
    </citation>
    <scope>NUCLEOTIDE SEQUENCE [LARGE SCALE GENOMIC DNA]</scope>
    <source>
        <strain evidence="2 3">FACHB-1050</strain>
    </source>
</reference>
<dbReference type="EMBL" id="JACJQY010000032">
    <property type="protein sequence ID" value="MBD2318615.1"/>
    <property type="molecule type" value="Genomic_DNA"/>
</dbReference>
<dbReference type="InterPro" id="IPR011335">
    <property type="entry name" value="Restrct_endonuc-II-like"/>
</dbReference>
<feature type="domain" description="Putative restriction endonuclease" evidence="1">
    <location>
        <begin position="44"/>
        <end position="190"/>
    </location>
</feature>
<keyword evidence="2" id="KW-0378">Hydrolase</keyword>
<dbReference type="GO" id="GO:0004519">
    <property type="term" value="F:endonuclease activity"/>
    <property type="evidence" value="ECO:0007669"/>
    <property type="project" value="UniProtKB-KW"/>
</dbReference>
<dbReference type="SUPFAM" id="SSF52980">
    <property type="entry name" value="Restriction endonuclease-like"/>
    <property type="match status" value="1"/>
</dbReference>
<evidence type="ECO:0000313" key="2">
    <source>
        <dbReference type="EMBL" id="MBD2318615.1"/>
    </source>
</evidence>
<organism evidence="2 3">
    <name type="scientific">Phormidium tenue FACHB-1050</name>
    <dbReference type="NCBI Taxonomy" id="2692857"/>
    <lineage>
        <taxon>Bacteria</taxon>
        <taxon>Bacillati</taxon>
        <taxon>Cyanobacteriota</taxon>
        <taxon>Cyanophyceae</taxon>
        <taxon>Oscillatoriophycideae</taxon>
        <taxon>Oscillatoriales</taxon>
        <taxon>Oscillatoriaceae</taxon>
        <taxon>Phormidium</taxon>
    </lineage>
</organism>
<dbReference type="Proteomes" id="UP000618445">
    <property type="component" value="Unassembled WGS sequence"/>
</dbReference>
<keyword evidence="3" id="KW-1185">Reference proteome</keyword>